<feature type="transmembrane region" description="Helical" evidence="1">
    <location>
        <begin position="108"/>
        <end position="126"/>
    </location>
</feature>
<keyword evidence="4" id="KW-1185">Reference proteome</keyword>
<dbReference type="PANTHER" id="PTHR33741:SF5">
    <property type="entry name" value="TRANSMEMBRANE PROTEIN DDB_G0269096-RELATED"/>
    <property type="match status" value="1"/>
</dbReference>
<reference evidence="3" key="1">
    <citation type="journal article" date="2021" name="IMA Fungus">
        <title>Genomic characterization of three marine fungi, including Emericellopsis atlantica sp. nov. with signatures of a generalist lifestyle and marine biomass degradation.</title>
        <authorList>
            <person name="Hagestad O.C."/>
            <person name="Hou L."/>
            <person name="Andersen J.H."/>
            <person name="Hansen E.H."/>
            <person name="Altermark B."/>
            <person name="Li C."/>
            <person name="Kuhnert E."/>
            <person name="Cox R.J."/>
            <person name="Crous P.W."/>
            <person name="Spatafora J.W."/>
            <person name="Lail K."/>
            <person name="Amirebrahimi M."/>
            <person name="Lipzen A."/>
            <person name="Pangilinan J."/>
            <person name="Andreopoulos W."/>
            <person name="Hayes R.D."/>
            <person name="Ng V."/>
            <person name="Grigoriev I.V."/>
            <person name="Jackson S.A."/>
            <person name="Sutton T.D.S."/>
            <person name="Dobson A.D.W."/>
            <person name="Rama T."/>
        </authorList>
    </citation>
    <scope>NUCLEOTIDE SEQUENCE</scope>
    <source>
        <strain evidence="3">TRa018bII</strain>
    </source>
</reference>
<feature type="domain" description="HPP transmembrane region" evidence="2">
    <location>
        <begin position="46"/>
        <end position="205"/>
    </location>
</feature>
<sequence length="300" mass="33129">MNRPSLNFDVDRYINRITPRSRLYLLPKPLAWLLGHREKPVGQIGNVLVWFWAFLGAFVGLLVIMAVFQMEALQSKGSPIVIASLGAAAILEYQTIDSPLAQPRNAILGQLFAAFIGVGITKLFQFNSNFESLRWIAGALAVGLSSAFMGFTKTIHPPAGATALLAATTPEITILGWFLIPLILLGSVLMVATACIFNNIQRQFPIYWWTPMDLTSAKTSDIERVDEAKMAGGSDSQRPIVYEYENHKMPYITIDSERVVIPDWISLGPEEMGILEILRAKLQEGSRTLSTSSQATDQTV</sequence>
<evidence type="ECO:0000313" key="4">
    <source>
        <dbReference type="Proteomes" id="UP000824998"/>
    </source>
</evidence>
<evidence type="ECO:0000256" key="1">
    <source>
        <dbReference type="SAM" id="Phobius"/>
    </source>
</evidence>
<feature type="transmembrane region" description="Helical" evidence="1">
    <location>
        <begin position="133"/>
        <end position="152"/>
    </location>
</feature>
<dbReference type="InterPro" id="IPR007065">
    <property type="entry name" value="HPP"/>
</dbReference>
<evidence type="ECO:0000313" key="3">
    <source>
        <dbReference type="EMBL" id="KAG9236476.1"/>
    </source>
</evidence>
<dbReference type="Proteomes" id="UP000824998">
    <property type="component" value="Unassembled WGS sequence"/>
</dbReference>
<keyword evidence="1" id="KW-1133">Transmembrane helix</keyword>
<dbReference type="AlphaFoldDB" id="A0A9P8C8V2"/>
<dbReference type="OrthoDB" id="2016548at2759"/>
<feature type="transmembrane region" description="Helical" evidence="1">
    <location>
        <begin position="172"/>
        <end position="197"/>
    </location>
</feature>
<gene>
    <name evidence="3" type="ORF">BJ875DRAFT_225033</name>
</gene>
<proteinExistence type="predicted"/>
<organism evidence="3 4">
    <name type="scientific">Amylocarpus encephaloides</name>
    <dbReference type="NCBI Taxonomy" id="45428"/>
    <lineage>
        <taxon>Eukaryota</taxon>
        <taxon>Fungi</taxon>
        <taxon>Dikarya</taxon>
        <taxon>Ascomycota</taxon>
        <taxon>Pezizomycotina</taxon>
        <taxon>Leotiomycetes</taxon>
        <taxon>Helotiales</taxon>
        <taxon>Helotiales incertae sedis</taxon>
        <taxon>Amylocarpus</taxon>
    </lineage>
</organism>
<accession>A0A9P8C8V2</accession>
<feature type="transmembrane region" description="Helical" evidence="1">
    <location>
        <begin position="47"/>
        <end position="68"/>
    </location>
</feature>
<keyword evidence="1" id="KW-0472">Membrane</keyword>
<dbReference type="PANTHER" id="PTHR33741">
    <property type="entry name" value="TRANSMEMBRANE PROTEIN DDB_G0269096-RELATED"/>
    <property type="match status" value="1"/>
</dbReference>
<dbReference type="InterPro" id="IPR058581">
    <property type="entry name" value="TM_HPP"/>
</dbReference>
<comment type="caution">
    <text evidence="3">The sequence shown here is derived from an EMBL/GenBank/DDBJ whole genome shotgun (WGS) entry which is preliminary data.</text>
</comment>
<name>A0A9P8C8V2_9HELO</name>
<keyword evidence="1" id="KW-0812">Transmembrane</keyword>
<protein>
    <submittedName>
        <fullName evidence="3">HPP family-domain-containing protein</fullName>
    </submittedName>
</protein>
<dbReference type="Pfam" id="PF04982">
    <property type="entry name" value="TM_HPP"/>
    <property type="match status" value="1"/>
</dbReference>
<evidence type="ECO:0000259" key="2">
    <source>
        <dbReference type="Pfam" id="PF04982"/>
    </source>
</evidence>
<dbReference type="EMBL" id="MU251406">
    <property type="protein sequence ID" value="KAG9236476.1"/>
    <property type="molecule type" value="Genomic_DNA"/>
</dbReference>